<organism evidence="2 3">
    <name type="scientific">Promicromonospora umidemergens</name>
    <dbReference type="NCBI Taxonomy" id="629679"/>
    <lineage>
        <taxon>Bacteria</taxon>
        <taxon>Bacillati</taxon>
        <taxon>Actinomycetota</taxon>
        <taxon>Actinomycetes</taxon>
        <taxon>Micrococcales</taxon>
        <taxon>Promicromonosporaceae</taxon>
        <taxon>Promicromonospora</taxon>
    </lineage>
</organism>
<gene>
    <name evidence="2" type="ORF">GCM10023198_56120</name>
</gene>
<dbReference type="Proteomes" id="UP001500843">
    <property type="component" value="Unassembled WGS sequence"/>
</dbReference>
<dbReference type="RefSeq" id="WP_253872771.1">
    <property type="nucleotide sequence ID" value="NZ_BAABHM010000036.1"/>
</dbReference>
<dbReference type="EMBL" id="BAABHM010000036">
    <property type="protein sequence ID" value="GAA4723933.1"/>
    <property type="molecule type" value="Genomic_DNA"/>
</dbReference>
<proteinExistence type="predicted"/>
<dbReference type="SUPFAM" id="SSF51735">
    <property type="entry name" value="NAD(P)-binding Rossmann-fold domains"/>
    <property type="match status" value="1"/>
</dbReference>
<evidence type="ECO:0000313" key="3">
    <source>
        <dbReference type="Proteomes" id="UP001500843"/>
    </source>
</evidence>
<accession>A0ABP8YAJ7</accession>
<dbReference type="PANTHER" id="PTHR43162">
    <property type="match status" value="1"/>
</dbReference>
<dbReference type="InterPro" id="IPR051604">
    <property type="entry name" value="Ergot_Alk_Oxidoreductase"/>
</dbReference>
<evidence type="ECO:0000313" key="2">
    <source>
        <dbReference type="EMBL" id="GAA4723933.1"/>
    </source>
</evidence>
<evidence type="ECO:0000259" key="1">
    <source>
        <dbReference type="Pfam" id="PF13460"/>
    </source>
</evidence>
<dbReference type="InterPro" id="IPR036291">
    <property type="entry name" value="NAD(P)-bd_dom_sf"/>
</dbReference>
<feature type="domain" description="NAD(P)-binding" evidence="1">
    <location>
        <begin position="7"/>
        <end position="170"/>
    </location>
</feature>
<dbReference type="InterPro" id="IPR016040">
    <property type="entry name" value="NAD(P)-bd_dom"/>
</dbReference>
<protein>
    <submittedName>
        <fullName evidence="2">NAD(P)H-binding protein</fullName>
    </submittedName>
</protein>
<dbReference type="PANTHER" id="PTHR43162:SF1">
    <property type="entry name" value="PRESTALK A DIFFERENTIATION PROTEIN A"/>
    <property type="match status" value="1"/>
</dbReference>
<dbReference type="Gene3D" id="3.40.50.720">
    <property type="entry name" value="NAD(P)-binding Rossmann-like Domain"/>
    <property type="match status" value="1"/>
</dbReference>
<sequence length="280" mass="30544">MRILVTGATGQVGRHLVEELHQGRHEVRALTRDPDNAVFPDGVQAVGGDLTRLETLGSAFDGVDAIHFITFGGDDFADLANGADLIDLAEQNGVRRATVLGGWSATSVETELRRSRIDWTLLQPVEFMANTLEWADELTTRGTLSALATYPSAMIHEADIAAASAHALTERGHAGRTYALTGPEALTPRERIRILAEETGRDLTFVQLTPEQERARLRGYGYDDDYVEFGIQLATSPPATAGRVLPTVPEITGRPGRTFAQWAQEHAARFRPYQGADPRS</sequence>
<reference evidence="3" key="1">
    <citation type="journal article" date="2019" name="Int. J. Syst. Evol. Microbiol.">
        <title>The Global Catalogue of Microorganisms (GCM) 10K type strain sequencing project: providing services to taxonomists for standard genome sequencing and annotation.</title>
        <authorList>
            <consortium name="The Broad Institute Genomics Platform"/>
            <consortium name="The Broad Institute Genome Sequencing Center for Infectious Disease"/>
            <person name="Wu L."/>
            <person name="Ma J."/>
        </authorList>
    </citation>
    <scope>NUCLEOTIDE SEQUENCE [LARGE SCALE GENOMIC DNA]</scope>
    <source>
        <strain evidence="3">JCM 17975</strain>
    </source>
</reference>
<dbReference type="Gene3D" id="3.90.25.10">
    <property type="entry name" value="UDP-galactose 4-epimerase, domain 1"/>
    <property type="match status" value="1"/>
</dbReference>
<name>A0ABP8YAJ7_9MICO</name>
<dbReference type="Pfam" id="PF13460">
    <property type="entry name" value="NAD_binding_10"/>
    <property type="match status" value="1"/>
</dbReference>
<keyword evidence="3" id="KW-1185">Reference proteome</keyword>
<comment type="caution">
    <text evidence="2">The sequence shown here is derived from an EMBL/GenBank/DDBJ whole genome shotgun (WGS) entry which is preliminary data.</text>
</comment>